<dbReference type="Proteomes" id="UP001497700">
    <property type="component" value="Unassembled WGS sequence"/>
</dbReference>
<name>A0ACB9Z614_9PEZI</name>
<proteinExistence type="predicted"/>
<sequence length="591" mass="61386">MSTKHFINDPTLLVNSALQSLTLTNPSVALDAENKIVYLRPADGPSQVSIISGGGSGHEPSFGAFVGRGLLSAAVAGTIFASPSAEQIRKAITSRVDADKGVLVTVMNYTGDVLNFGMAVEKAKAAGLAVEMVVVGDDVGVGREKGGKVGRRGIAGTVLVHKIAGALAAQGRRLDEVYRVARLTAANLVSVGASLEHVHVPGRAAPDPNSAESLGADEVEIGMGIHNEAGSARAEVELPALVGTMLAQLLDPNDRDRAFLNVNSNEVVLLVNNLGGVSALELGGITAEVVKQLGSWGIEPVRILSGTYMTSLNGLGFSISLLNVVNTDIGGPSMIELLDYPCEATGWAAPIQKTTWEAKNTATREDTTGSVESIKPSDLKTDPIAFSDTLTSGLQAVVAVEPEVTRYDTVVGDGDCGIGLKRGAEAVLKHLKEKPATGDVVVDVAHIVTVIEMEMDGTSGALFAIFLNALVHSLRVLAPGDASAQVWAGALKQSCDALARYTPARPGDRTLVDALYPFVEVLGKTGDLKKAAEASKKAAEDTKGMPPSLGRAVYVGGSGFEQVPDPGAWGLASFFLGLAGIRPDEEGWETV</sequence>
<accession>A0ACB9Z614</accession>
<keyword evidence="2" id="KW-1185">Reference proteome</keyword>
<comment type="caution">
    <text evidence="1">The sequence shown here is derived from an EMBL/GenBank/DDBJ whole genome shotgun (WGS) entry which is preliminary data.</text>
</comment>
<gene>
    <name evidence="1" type="ORF">F4820DRAFT_414296</name>
</gene>
<evidence type="ECO:0000313" key="2">
    <source>
        <dbReference type="Proteomes" id="UP001497700"/>
    </source>
</evidence>
<keyword evidence="1" id="KW-0808">Transferase</keyword>
<reference evidence="1 2" key="1">
    <citation type="journal article" date="2022" name="New Phytol.">
        <title>Ecological generalism drives hyperdiversity of secondary metabolite gene clusters in xylarialean endophytes.</title>
        <authorList>
            <person name="Franco M.E.E."/>
            <person name="Wisecaver J.H."/>
            <person name="Arnold A.E."/>
            <person name="Ju Y.M."/>
            <person name="Slot J.C."/>
            <person name="Ahrendt S."/>
            <person name="Moore L.P."/>
            <person name="Eastman K.E."/>
            <person name="Scott K."/>
            <person name="Konkel Z."/>
            <person name="Mondo S.J."/>
            <person name="Kuo A."/>
            <person name="Hayes R.D."/>
            <person name="Haridas S."/>
            <person name="Andreopoulos B."/>
            <person name="Riley R."/>
            <person name="LaButti K."/>
            <person name="Pangilinan J."/>
            <person name="Lipzen A."/>
            <person name="Amirebrahimi M."/>
            <person name="Yan J."/>
            <person name="Adam C."/>
            <person name="Keymanesh K."/>
            <person name="Ng V."/>
            <person name="Louie K."/>
            <person name="Northen T."/>
            <person name="Drula E."/>
            <person name="Henrissat B."/>
            <person name="Hsieh H.M."/>
            <person name="Youens-Clark K."/>
            <person name="Lutzoni F."/>
            <person name="Miadlikowska J."/>
            <person name="Eastwood D.C."/>
            <person name="Hamelin R.C."/>
            <person name="Grigoriev I.V."/>
            <person name="U'Ren J.M."/>
        </authorList>
    </citation>
    <scope>NUCLEOTIDE SEQUENCE [LARGE SCALE GENOMIC DNA]</scope>
    <source>
        <strain evidence="1 2">CBS 119005</strain>
    </source>
</reference>
<evidence type="ECO:0000313" key="1">
    <source>
        <dbReference type="EMBL" id="KAI4867261.1"/>
    </source>
</evidence>
<protein>
    <submittedName>
        <fullName evidence="1">Dihydroxyacetone kinase</fullName>
    </submittedName>
</protein>
<keyword evidence="1" id="KW-0418">Kinase</keyword>
<organism evidence="1 2">
    <name type="scientific">Hypoxylon rubiginosum</name>
    <dbReference type="NCBI Taxonomy" id="110542"/>
    <lineage>
        <taxon>Eukaryota</taxon>
        <taxon>Fungi</taxon>
        <taxon>Dikarya</taxon>
        <taxon>Ascomycota</taxon>
        <taxon>Pezizomycotina</taxon>
        <taxon>Sordariomycetes</taxon>
        <taxon>Xylariomycetidae</taxon>
        <taxon>Xylariales</taxon>
        <taxon>Hypoxylaceae</taxon>
        <taxon>Hypoxylon</taxon>
    </lineage>
</organism>
<dbReference type="EMBL" id="MU393449">
    <property type="protein sequence ID" value="KAI4867261.1"/>
    <property type="molecule type" value="Genomic_DNA"/>
</dbReference>